<evidence type="ECO:0000256" key="5">
    <source>
        <dbReference type="ARBA" id="ARBA00022679"/>
    </source>
</evidence>
<keyword evidence="17" id="KW-1185">Reference proteome</keyword>
<keyword evidence="3" id="KW-1003">Cell membrane</keyword>
<dbReference type="Gene3D" id="1.10.287.3610">
    <property type="match status" value="1"/>
</dbReference>
<dbReference type="PANTHER" id="PTHR34299">
    <property type="entry name" value="DIACYLGLYCEROL KINASE"/>
    <property type="match status" value="1"/>
</dbReference>
<protein>
    <submittedName>
        <fullName evidence="16">Diacylglycerol kinase</fullName>
    </submittedName>
</protein>
<evidence type="ECO:0000313" key="16">
    <source>
        <dbReference type="EMBL" id="MFC4425416.1"/>
    </source>
</evidence>
<keyword evidence="11" id="KW-0443">Lipid metabolism</keyword>
<dbReference type="Proteomes" id="UP001595998">
    <property type="component" value="Unassembled WGS sequence"/>
</dbReference>
<organism evidence="16 17">
    <name type="scientific">Deinococcus navajonensis</name>
    <dbReference type="NCBI Taxonomy" id="309884"/>
    <lineage>
        <taxon>Bacteria</taxon>
        <taxon>Thermotogati</taxon>
        <taxon>Deinococcota</taxon>
        <taxon>Deinococci</taxon>
        <taxon>Deinococcales</taxon>
        <taxon>Deinococcaceae</taxon>
        <taxon>Deinococcus</taxon>
    </lineage>
</organism>
<evidence type="ECO:0000256" key="1">
    <source>
        <dbReference type="ARBA" id="ARBA00004651"/>
    </source>
</evidence>
<evidence type="ECO:0000256" key="13">
    <source>
        <dbReference type="ARBA" id="ARBA00023209"/>
    </source>
</evidence>
<dbReference type="InterPro" id="IPR036945">
    <property type="entry name" value="DAGK_sf"/>
</dbReference>
<evidence type="ECO:0000256" key="7">
    <source>
        <dbReference type="ARBA" id="ARBA00022741"/>
    </source>
</evidence>
<keyword evidence="5" id="KW-0808">Transferase</keyword>
<dbReference type="GO" id="GO:0016301">
    <property type="term" value="F:kinase activity"/>
    <property type="evidence" value="ECO:0007669"/>
    <property type="project" value="UniProtKB-KW"/>
</dbReference>
<reference evidence="17" key="1">
    <citation type="journal article" date="2019" name="Int. J. Syst. Evol. Microbiol.">
        <title>The Global Catalogue of Microorganisms (GCM) 10K type strain sequencing project: providing services to taxonomists for standard genome sequencing and annotation.</title>
        <authorList>
            <consortium name="The Broad Institute Genomics Platform"/>
            <consortium name="The Broad Institute Genome Sequencing Center for Infectious Disease"/>
            <person name="Wu L."/>
            <person name="Ma J."/>
        </authorList>
    </citation>
    <scope>NUCLEOTIDE SEQUENCE [LARGE SCALE GENOMIC DNA]</scope>
    <source>
        <strain evidence="17">CCUG 56029</strain>
    </source>
</reference>
<evidence type="ECO:0000256" key="6">
    <source>
        <dbReference type="ARBA" id="ARBA00022692"/>
    </source>
</evidence>
<keyword evidence="4" id="KW-0444">Lipid biosynthesis</keyword>
<evidence type="ECO:0000256" key="9">
    <source>
        <dbReference type="ARBA" id="ARBA00022840"/>
    </source>
</evidence>
<evidence type="ECO:0000256" key="8">
    <source>
        <dbReference type="ARBA" id="ARBA00022777"/>
    </source>
</evidence>
<keyword evidence="14" id="KW-1208">Phospholipid metabolism</keyword>
<evidence type="ECO:0000256" key="11">
    <source>
        <dbReference type="ARBA" id="ARBA00023098"/>
    </source>
</evidence>
<name>A0ABV8XIK7_9DEIO</name>
<dbReference type="CDD" id="cd14265">
    <property type="entry name" value="UDPK_IM_like"/>
    <property type="match status" value="1"/>
</dbReference>
<dbReference type="PROSITE" id="PS01069">
    <property type="entry name" value="DAGK_PROKAR"/>
    <property type="match status" value="1"/>
</dbReference>
<evidence type="ECO:0000256" key="14">
    <source>
        <dbReference type="ARBA" id="ARBA00023264"/>
    </source>
</evidence>
<dbReference type="PANTHER" id="PTHR34299:SF1">
    <property type="entry name" value="DIACYLGLYCEROL KINASE"/>
    <property type="match status" value="1"/>
</dbReference>
<keyword evidence="6 15" id="KW-0812">Transmembrane</keyword>
<keyword evidence="12 15" id="KW-0472">Membrane</keyword>
<feature type="transmembrane region" description="Helical" evidence="15">
    <location>
        <begin position="99"/>
        <end position="121"/>
    </location>
</feature>
<dbReference type="EMBL" id="JBHSEH010000005">
    <property type="protein sequence ID" value="MFC4425416.1"/>
    <property type="molecule type" value="Genomic_DNA"/>
</dbReference>
<dbReference type="Pfam" id="PF01219">
    <property type="entry name" value="DAGK_prokar"/>
    <property type="match status" value="1"/>
</dbReference>
<sequence length="130" mass="13415">MRSDGSALSLRRWWRSAGFAWAGLLHVYRTQANFRIEVWAAGVALALGWWLQAPLAPVFLSCALVLGLELLNTAVEAVVDVASPGVHPLAKVAKDAAAGAVLLGSLGALGVGATVLLPPLLGRVLGGISP</sequence>
<evidence type="ECO:0000313" key="17">
    <source>
        <dbReference type="Proteomes" id="UP001595998"/>
    </source>
</evidence>
<evidence type="ECO:0000256" key="2">
    <source>
        <dbReference type="ARBA" id="ARBA00005967"/>
    </source>
</evidence>
<comment type="caution">
    <text evidence="16">The sequence shown here is derived from an EMBL/GenBank/DDBJ whole genome shotgun (WGS) entry which is preliminary data.</text>
</comment>
<dbReference type="InterPro" id="IPR033717">
    <property type="entry name" value="UDPK"/>
</dbReference>
<keyword evidence="10 15" id="KW-1133">Transmembrane helix</keyword>
<gene>
    <name evidence="16" type="ORF">ACFOZ9_04260</name>
</gene>
<comment type="similarity">
    <text evidence="2">Belongs to the bacterial diacylglycerol kinase family.</text>
</comment>
<dbReference type="RefSeq" id="WP_380036790.1">
    <property type="nucleotide sequence ID" value="NZ_JBHSEH010000005.1"/>
</dbReference>
<comment type="subcellular location">
    <subcellularLocation>
        <location evidence="1">Cell membrane</location>
        <topology evidence="1">Multi-pass membrane protein</topology>
    </subcellularLocation>
</comment>
<evidence type="ECO:0000256" key="15">
    <source>
        <dbReference type="SAM" id="Phobius"/>
    </source>
</evidence>
<dbReference type="InterPro" id="IPR000829">
    <property type="entry name" value="DAGK"/>
</dbReference>
<evidence type="ECO:0000256" key="3">
    <source>
        <dbReference type="ARBA" id="ARBA00022475"/>
    </source>
</evidence>
<evidence type="ECO:0000256" key="10">
    <source>
        <dbReference type="ARBA" id="ARBA00022989"/>
    </source>
</evidence>
<evidence type="ECO:0000256" key="4">
    <source>
        <dbReference type="ARBA" id="ARBA00022516"/>
    </source>
</evidence>
<keyword evidence="8 16" id="KW-0418">Kinase</keyword>
<feature type="transmembrane region" description="Helical" evidence="15">
    <location>
        <begin position="12"/>
        <end position="28"/>
    </location>
</feature>
<accession>A0ABV8XIK7</accession>
<keyword evidence="13" id="KW-0594">Phospholipid biosynthesis</keyword>
<proteinExistence type="inferred from homology"/>
<keyword evidence="9" id="KW-0067">ATP-binding</keyword>
<evidence type="ECO:0000256" key="12">
    <source>
        <dbReference type="ARBA" id="ARBA00023136"/>
    </source>
</evidence>
<keyword evidence="7" id="KW-0547">Nucleotide-binding</keyword>